<dbReference type="CDD" id="cd02440">
    <property type="entry name" value="AdoMet_MTases"/>
    <property type="match status" value="1"/>
</dbReference>
<dbReference type="PANTHER" id="PTHR43591">
    <property type="entry name" value="METHYLTRANSFERASE"/>
    <property type="match status" value="1"/>
</dbReference>
<keyword evidence="2" id="KW-0489">Methyltransferase</keyword>
<organism evidence="2 3">
    <name type="scientific">Phanerochaete sordida</name>
    <dbReference type="NCBI Taxonomy" id="48140"/>
    <lineage>
        <taxon>Eukaryota</taxon>
        <taxon>Fungi</taxon>
        <taxon>Dikarya</taxon>
        <taxon>Basidiomycota</taxon>
        <taxon>Agaricomycotina</taxon>
        <taxon>Agaricomycetes</taxon>
        <taxon>Polyporales</taxon>
        <taxon>Phanerochaetaceae</taxon>
        <taxon>Phanerochaete</taxon>
    </lineage>
</organism>
<sequence length="273" mass="29839">MCTFAKEAVYTHGHSEAVLRSHSSRTATSSAAYLLPYLKPDMTILDVGCGPGTISADLATYVPQGHITAMEYVADVLETARACASARGVRNISFSVGDAQALPFPDASFDVVHAHQVLQHVADPVQALREMRRVTRPGGLVAVRSIDFRATSWCPESPAMDCWLALYLRVARGNGGTPDSGRRLHAWAREAGFDAARVQCSASTWCYHTPEERAWLGGVWAERTLHSDFASSATKNGFAAQDDLQQVSRMWKAWAADEDGWLTMVHGEVICWV</sequence>
<name>A0A9P3GMY4_9APHY</name>
<dbReference type="AlphaFoldDB" id="A0A9P3GMY4"/>
<gene>
    <name evidence="2" type="ORF">PsYK624_134120</name>
</gene>
<dbReference type="GO" id="GO:0008168">
    <property type="term" value="F:methyltransferase activity"/>
    <property type="evidence" value="ECO:0007669"/>
    <property type="project" value="UniProtKB-KW"/>
</dbReference>
<dbReference type="InterPro" id="IPR029063">
    <property type="entry name" value="SAM-dependent_MTases_sf"/>
</dbReference>
<keyword evidence="2" id="KW-0808">Transferase</keyword>
<dbReference type="Pfam" id="PF13847">
    <property type="entry name" value="Methyltransf_31"/>
    <property type="match status" value="1"/>
</dbReference>
<dbReference type="Proteomes" id="UP000703269">
    <property type="component" value="Unassembled WGS sequence"/>
</dbReference>
<evidence type="ECO:0000313" key="2">
    <source>
        <dbReference type="EMBL" id="GJE97199.1"/>
    </source>
</evidence>
<dbReference type="OrthoDB" id="10017101at2759"/>
<dbReference type="Gene3D" id="3.40.50.150">
    <property type="entry name" value="Vaccinia Virus protein VP39"/>
    <property type="match status" value="1"/>
</dbReference>
<evidence type="ECO:0000313" key="3">
    <source>
        <dbReference type="Proteomes" id="UP000703269"/>
    </source>
</evidence>
<dbReference type="PANTHER" id="PTHR43591:SF24">
    <property type="entry name" value="2-METHOXY-6-POLYPRENYL-1,4-BENZOQUINOL METHYLASE, MITOCHONDRIAL"/>
    <property type="match status" value="1"/>
</dbReference>
<accession>A0A9P3GMY4</accession>
<dbReference type="GO" id="GO:0032259">
    <property type="term" value="P:methylation"/>
    <property type="evidence" value="ECO:0007669"/>
    <property type="project" value="UniProtKB-KW"/>
</dbReference>
<protein>
    <submittedName>
        <fullName evidence="2">S-adenosyl-L-methionine-dependent methyltransferase</fullName>
    </submittedName>
</protein>
<feature type="domain" description="Methyltransferase" evidence="1">
    <location>
        <begin position="39"/>
        <end position="155"/>
    </location>
</feature>
<reference evidence="2 3" key="1">
    <citation type="submission" date="2021-08" db="EMBL/GenBank/DDBJ databases">
        <title>Draft Genome Sequence of Phanerochaete sordida strain YK-624.</title>
        <authorList>
            <person name="Mori T."/>
            <person name="Dohra H."/>
            <person name="Suzuki T."/>
            <person name="Kawagishi H."/>
            <person name="Hirai H."/>
        </authorList>
    </citation>
    <scope>NUCLEOTIDE SEQUENCE [LARGE SCALE GENOMIC DNA]</scope>
    <source>
        <strain evidence="2 3">YK-624</strain>
    </source>
</reference>
<dbReference type="InterPro" id="IPR025714">
    <property type="entry name" value="Methyltranfer_dom"/>
</dbReference>
<comment type="caution">
    <text evidence="2">The sequence shown here is derived from an EMBL/GenBank/DDBJ whole genome shotgun (WGS) entry which is preliminary data.</text>
</comment>
<dbReference type="EMBL" id="BPQB01000068">
    <property type="protein sequence ID" value="GJE97199.1"/>
    <property type="molecule type" value="Genomic_DNA"/>
</dbReference>
<proteinExistence type="predicted"/>
<evidence type="ECO:0000259" key="1">
    <source>
        <dbReference type="Pfam" id="PF13847"/>
    </source>
</evidence>
<dbReference type="SUPFAM" id="SSF53335">
    <property type="entry name" value="S-adenosyl-L-methionine-dependent methyltransferases"/>
    <property type="match status" value="1"/>
</dbReference>
<keyword evidence="3" id="KW-1185">Reference proteome</keyword>